<name>A0ABM6Z2U5_9ACTO</name>
<feature type="region of interest" description="Disordered" evidence="1">
    <location>
        <begin position="77"/>
        <end position="109"/>
    </location>
</feature>
<evidence type="ECO:0000256" key="1">
    <source>
        <dbReference type="SAM" id="MobiDB-lite"/>
    </source>
</evidence>
<keyword evidence="2" id="KW-0812">Transmembrane</keyword>
<keyword evidence="2" id="KW-0472">Membrane</keyword>
<dbReference type="EMBL" id="CP032514">
    <property type="protein sequence ID" value="AYD89471.1"/>
    <property type="molecule type" value="Genomic_DNA"/>
</dbReference>
<proteinExistence type="predicted"/>
<sequence length="191" mass="19123">MLLGVLPGVLPGVVSRRLRDQEHGQVLVLGVGTVVLVLALLLVGTSATAVYLDTKTLTALADSAAAAGASGVEETSYYQGYREGSQRRHRGSEDEDGEASSGAEGSAAAGQGPVVITTAGVEAAARADVAAQAAVAGLDGVQVVTAEAVDGSLAVVTLRARTRPLLPPWGILPEAGLTITATGSARVTTQP</sequence>
<feature type="transmembrane region" description="Helical" evidence="2">
    <location>
        <begin position="25"/>
        <end position="52"/>
    </location>
</feature>
<gene>
    <name evidence="3" type="ORF">D5R93_04285</name>
</gene>
<evidence type="ECO:0000313" key="3">
    <source>
        <dbReference type="EMBL" id="AYD89471.1"/>
    </source>
</evidence>
<accession>A0ABM6Z2U5</accession>
<evidence type="ECO:0000256" key="2">
    <source>
        <dbReference type="SAM" id="Phobius"/>
    </source>
</evidence>
<dbReference type="Proteomes" id="UP000273001">
    <property type="component" value="Chromosome"/>
</dbReference>
<keyword evidence="4" id="KW-1185">Reference proteome</keyword>
<organism evidence="3 4">
    <name type="scientific">Actinomyces lilanjuaniae</name>
    <dbReference type="NCBI Taxonomy" id="2321394"/>
    <lineage>
        <taxon>Bacteria</taxon>
        <taxon>Bacillati</taxon>
        <taxon>Actinomycetota</taxon>
        <taxon>Actinomycetes</taxon>
        <taxon>Actinomycetales</taxon>
        <taxon>Actinomycetaceae</taxon>
        <taxon>Actinomyces</taxon>
    </lineage>
</organism>
<keyword evidence="2" id="KW-1133">Transmembrane helix</keyword>
<protein>
    <submittedName>
        <fullName evidence="3">Glycosyltransferase</fullName>
    </submittedName>
</protein>
<reference evidence="3 4" key="1">
    <citation type="submission" date="2018-09" db="EMBL/GenBank/DDBJ databases">
        <authorList>
            <person name="Li J."/>
        </authorList>
    </citation>
    <scope>NUCLEOTIDE SEQUENCE [LARGE SCALE GENOMIC DNA]</scope>
    <source>
        <strain evidence="3 4">2129</strain>
    </source>
</reference>
<feature type="compositionally biased region" description="Low complexity" evidence="1">
    <location>
        <begin position="99"/>
        <end position="109"/>
    </location>
</feature>
<evidence type="ECO:0000313" key="4">
    <source>
        <dbReference type="Proteomes" id="UP000273001"/>
    </source>
</evidence>